<keyword evidence="2" id="KW-1185">Reference proteome</keyword>
<evidence type="ECO:0000313" key="1">
    <source>
        <dbReference type="EMBL" id="BEH01507.1"/>
    </source>
</evidence>
<accession>A0AAN0K920</accession>
<reference evidence="1" key="1">
    <citation type="journal article" date="2024" name="Int. J. Syst. Evol. Microbiol.">
        <title>Brooklawnia propionicigenes sp. nov., a facultatively anaerobic, propionate-producing bacterium isolated from a methanogenic reactor treating waste from cattle farms.</title>
        <authorList>
            <person name="Akita Y."/>
            <person name="Ueki A."/>
            <person name="Tonouchi A."/>
            <person name="Sugawara Y."/>
            <person name="Honma S."/>
            <person name="Kaku N."/>
            <person name="Ueki K."/>
        </authorList>
    </citation>
    <scope>NUCLEOTIDE SEQUENCE</scope>
    <source>
        <strain evidence="1">SH051</strain>
    </source>
</reference>
<dbReference type="KEGG" id="broo:brsh051_07880"/>
<protein>
    <submittedName>
        <fullName evidence="1">Uncharacterized protein</fullName>
    </submittedName>
</protein>
<gene>
    <name evidence="1" type="ORF">brsh051_07880</name>
</gene>
<name>A0AAN0K920_9ACTN</name>
<evidence type="ECO:0000313" key="2">
    <source>
        <dbReference type="Proteomes" id="UP001431656"/>
    </source>
</evidence>
<proteinExistence type="predicted"/>
<organism evidence="1 2">
    <name type="scientific">Brooklawnia propionicigenes</name>
    <dbReference type="NCBI Taxonomy" id="3041175"/>
    <lineage>
        <taxon>Bacteria</taxon>
        <taxon>Bacillati</taxon>
        <taxon>Actinomycetota</taxon>
        <taxon>Actinomycetes</taxon>
        <taxon>Propionibacteriales</taxon>
        <taxon>Propionibacteriaceae</taxon>
        <taxon>Brooklawnia</taxon>
    </lineage>
</organism>
<dbReference type="AlphaFoldDB" id="A0AAN0K920"/>
<dbReference type="EMBL" id="AP028056">
    <property type="protein sequence ID" value="BEH01507.1"/>
    <property type="molecule type" value="Genomic_DNA"/>
</dbReference>
<sequence>MAVTFTGAGCQAISVRGSAVLWSISVMVLMPRQTVRRARRVLRQKVRRALRAWFRTEARGWSPPRTTRVAA</sequence>
<dbReference type="Proteomes" id="UP001431656">
    <property type="component" value="Chromosome"/>
</dbReference>